<dbReference type="RefSeq" id="WP_279244761.1">
    <property type="nucleotide sequence ID" value="NZ_SHNN01000001.1"/>
</dbReference>
<reference evidence="1" key="1">
    <citation type="submission" date="2019-02" db="EMBL/GenBank/DDBJ databases">
        <authorList>
            <person name="Li S.-H."/>
        </authorList>
    </citation>
    <scope>NUCLEOTIDE SEQUENCE</scope>
    <source>
        <strain evidence="1">IMCC14734</strain>
    </source>
</reference>
<evidence type="ECO:0000313" key="1">
    <source>
        <dbReference type="EMBL" id="MCX2980787.1"/>
    </source>
</evidence>
<gene>
    <name evidence="1" type="ORF">EYC98_07840</name>
</gene>
<proteinExistence type="predicted"/>
<dbReference type="SUPFAM" id="SSF53795">
    <property type="entry name" value="PEP carboxykinase-like"/>
    <property type="match status" value="1"/>
</dbReference>
<protein>
    <recommendedName>
        <fullName evidence="3">HPr kinase/phosphorylase C-terminal domain-containing protein</fullName>
    </recommendedName>
</protein>
<keyword evidence="2" id="KW-1185">Reference proteome</keyword>
<dbReference type="Gene3D" id="3.40.50.300">
    <property type="entry name" value="P-loop containing nucleotide triphosphate hydrolases"/>
    <property type="match status" value="1"/>
</dbReference>
<organism evidence="1 2">
    <name type="scientific">Candidatus Litorirhabdus singularis</name>
    <dbReference type="NCBI Taxonomy" id="2518993"/>
    <lineage>
        <taxon>Bacteria</taxon>
        <taxon>Pseudomonadati</taxon>
        <taxon>Pseudomonadota</taxon>
        <taxon>Gammaproteobacteria</taxon>
        <taxon>Cellvibrionales</taxon>
        <taxon>Halieaceae</taxon>
        <taxon>Candidatus Litorirhabdus</taxon>
    </lineage>
</organism>
<dbReference type="Proteomes" id="UP001143362">
    <property type="component" value="Unassembled WGS sequence"/>
</dbReference>
<name>A0ABT3TEQ1_9GAMM</name>
<dbReference type="InterPro" id="IPR027417">
    <property type="entry name" value="P-loop_NTPase"/>
</dbReference>
<dbReference type="EMBL" id="SHNN01000001">
    <property type="protein sequence ID" value="MCX2980787.1"/>
    <property type="molecule type" value="Genomic_DNA"/>
</dbReference>
<sequence>MYRVFDCAIECDFALPGIPQTQQSKCDIQVEFAPGAADTSGFDWFHSWREKKGDTTLACARSTSQDGALRYLLRFPELADFVFCAEAVDETGPLKLLYHPHPNCDQNSLRHLLLDQVIPRLWSHSGHLVIHASAVRLQDGRVVAFAGESGWGKSTLAAALQARGCQLLSDDSISLKVHEQQVHLKAGYCGLRLLGDSIATLGLGESDWKAVSHYSAKRRLQLNAPAQAVVLDTLYFMTDPAHSSVLCIDEMAGAELITSLIQYSFLLDIHSRETSSQQFREAAAVVRALPVMHSLAYSRDYSLLPDLCDALTQ</sequence>
<evidence type="ECO:0008006" key="3">
    <source>
        <dbReference type="Google" id="ProtNLM"/>
    </source>
</evidence>
<evidence type="ECO:0000313" key="2">
    <source>
        <dbReference type="Proteomes" id="UP001143362"/>
    </source>
</evidence>
<comment type="caution">
    <text evidence="1">The sequence shown here is derived from an EMBL/GenBank/DDBJ whole genome shotgun (WGS) entry which is preliminary data.</text>
</comment>
<accession>A0ABT3TEQ1</accession>